<comment type="caution">
    <text evidence="1">The sequence shown here is derived from an EMBL/GenBank/DDBJ whole genome shotgun (WGS) entry which is preliminary data.</text>
</comment>
<accession>A0A401U2E7</accession>
<proteinExistence type="predicted"/>
<dbReference type="SUPFAM" id="SSF51126">
    <property type="entry name" value="Pectin lyase-like"/>
    <property type="match status" value="1"/>
</dbReference>
<evidence type="ECO:0000313" key="1">
    <source>
        <dbReference type="EMBL" id="GCC49050.1"/>
    </source>
</evidence>
<protein>
    <submittedName>
        <fullName evidence="1">Uncharacterized protein</fullName>
    </submittedName>
</protein>
<organism evidence="1 2">
    <name type="scientific">Chiloscyllium punctatum</name>
    <name type="common">Brownbanded bambooshark</name>
    <name type="synonym">Hemiscyllium punctatum</name>
    <dbReference type="NCBI Taxonomy" id="137246"/>
    <lineage>
        <taxon>Eukaryota</taxon>
        <taxon>Metazoa</taxon>
        <taxon>Chordata</taxon>
        <taxon>Craniata</taxon>
        <taxon>Vertebrata</taxon>
        <taxon>Chondrichthyes</taxon>
        <taxon>Elasmobranchii</taxon>
        <taxon>Galeomorphii</taxon>
        <taxon>Galeoidea</taxon>
        <taxon>Orectolobiformes</taxon>
        <taxon>Hemiscylliidae</taxon>
        <taxon>Chiloscyllium</taxon>
    </lineage>
</organism>
<evidence type="ECO:0000313" key="2">
    <source>
        <dbReference type="Proteomes" id="UP000287033"/>
    </source>
</evidence>
<gene>
    <name evidence="1" type="ORF">chiPu_0033216</name>
</gene>
<dbReference type="AlphaFoldDB" id="A0A401U2E7"/>
<dbReference type="InterPro" id="IPR011050">
    <property type="entry name" value="Pectin_lyase_fold/virulence"/>
</dbReference>
<reference evidence="1 2" key="1">
    <citation type="journal article" date="2018" name="Nat. Ecol. Evol.">
        <title>Shark genomes provide insights into elasmobranch evolution and the origin of vertebrates.</title>
        <authorList>
            <person name="Hara Y"/>
            <person name="Yamaguchi K"/>
            <person name="Onimaru K"/>
            <person name="Kadota M"/>
            <person name="Koyanagi M"/>
            <person name="Keeley SD"/>
            <person name="Tatsumi K"/>
            <person name="Tanaka K"/>
            <person name="Motone F"/>
            <person name="Kageyama Y"/>
            <person name="Nozu R"/>
            <person name="Adachi N"/>
            <person name="Nishimura O"/>
            <person name="Nakagawa R"/>
            <person name="Tanegashima C"/>
            <person name="Kiyatake I"/>
            <person name="Matsumoto R"/>
            <person name="Murakumo K"/>
            <person name="Nishida K"/>
            <person name="Terakita A"/>
            <person name="Kuratani S"/>
            <person name="Sato K"/>
            <person name="Hyodo S Kuraku.S."/>
        </authorList>
    </citation>
    <scope>NUCLEOTIDE SEQUENCE [LARGE SCALE GENOMIC DNA]</scope>
</reference>
<feature type="non-terminal residue" evidence="1">
    <location>
        <position position="179"/>
    </location>
</feature>
<dbReference type="EMBL" id="BEZZ01257422">
    <property type="protein sequence ID" value="GCC49050.1"/>
    <property type="molecule type" value="Genomic_DNA"/>
</dbReference>
<dbReference type="Proteomes" id="UP000287033">
    <property type="component" value="Unassembled WGS sequence"/>
</dbReference>
<name>A0A401U2E7_CHIPU</name>
<sequence length="179" mass="17293">GANNVLTLAPGSSIQGLVFGSGNDTIQLGGIGGNAVFDLSSIGAAKQYRGFSAFDVVGATWTVTGTYGQTNSWAVNAGTLNVSGDLSAAANLSVASGGTLMGAGTVGTTRVSSGGVFAPGNGAPGTSMTVSGNLLLDPGAIYQVQVNPSAASSATVSGTATIGGAIVNAVYVPGRYISK</sequence>
<keyword evidence="2" id="KW-1185">Reference proteome</keyword>
<feature type="non-terminal residue" evidence="1">
    <location>
        <position position="1"/>
    </location>
</feature>